<comment type="caution">
    <text evidence="2">The sequence shown here is derived from an EMBL/GenBank/DDBJ whole genome shotgun (WGS) entry which is preliminary data.</text>
</comment>
<dbReference type="InterPro" id="IPR011260">
    <property type="entry name" value="RNAP_asu_C"/>
</dbReference>
<dbReference type="Gene3D" id="1.10.150.20">
    <property type="entry name" value="5' to 3' exonuclease, C-terminal subdomain"/>
    <property type="match status" value="1"/>
</dbReference>
<proteinExistence type="predicted"/>
<protein>
    <recommendedName>
        <fullName evidence="1">RNA polymerase alpha subunit C-terminal domain-containing protein</fullName>
    </recommendedName>
</protein>
<name>X0SQ05_9ZZZZ</name>
<dbReference type="Pfam" id="PF03118">
    <property type="entry name" value="RNA_pol_A_CTD"/>
    <property type="match status" value="1"/>
</dbReference>
<sequence>QLSVRARKCVQKLNLRTIGELTYKTEAELLGVKNFGVTSLNEINKALTNLGLSLRSLD</sequence>
<accession>X0SQ05</accession>
<reference evidence="2" key="1">
    <citation type="journal article" date="2014" name="Front. Microbiol.">
        <title>High frequency of phylogenetically diverse reductive dehalogenase-homologous genes in deep subseafloor sedimentary metagenomes.</title>
        <authorList>
            <person name="Kawai M."/>
            <person name="Futagami T."/>
            <person name="Toyoda A."/>
            <person name="Takaki Y."/>
            <person name="Nishi S."/>
            <person name="Hori S."/>
            <person name="Arai W."/>
            <person name="Tsubouchi T."/>
            <person name="Morono Y."/>
            <person name="Uchiyama I."/>
            <person name="Ito T."/>
            <person name="Fujiyama A."/>
            <person name="Inagaki F."/>
            <person name="Takami H."/>
        </authorList>
    </citation>
    <scope>NUCLEOTIDE SEQUENCE</scope>
    <source>
        <strain evidence="2">Expedition CK06-06</strain>
    </source>
</reference>
<dbReference type="GO" id="GO:0003677">
    <property type="term" value="F:DNA binding"/>
    <property type="evidence" value="ECO:0007669"/>
    <property type="project" value="InterPro"/>
</dbReference>
<feature type="domain" description="RNA polymerase alpha subunit C-terminal" evidence="1">
    <location>
        <begin position="1"/>
        <end position="48"/>
    </location>
</feature>
<gene>
    <name evidence="2" type="ORF">S01H1_08539</name>
</gene>
<feature type="non-terminal residue" evidence="2">
    <location>
        <position position="1"/>
    </location>
</feature>
<dbReference type="AlphaFoldDB" id="X0SQ05"/>
<dbReference type="GO" id="GO:0003899">
    <property type="term" value="F:DNA-directed RNA polymerase activity"/>
    <property type="evidence" value="ECO:0007669"/>
    <property type="project" value="InterPro"/>
</dbReference>
<evidence type="ECO:0000313" key="2">
    <source>
        <dbReference type="EMBL" id="GAF77216.1"/>
    </source>
</evidence>
<dbReference type="GO" id="GO:0006351">
    <property type="term" value="P:DNA-templated transcription"/>
    <property type="evidence" value="ECO:0007669"/>
    <property type="project" value="InterPro"/>
</dbReference>
<evidence type="ECO:0000259" key="1">
    <source>
        <dbReference type="Pfam" id="PF03118"/>
    </source>
</evidence>
<organism evidence="2">
    <name type="scientific">marine sediment metagenome</name>
    <dbReference type="NCBI Taxonomy" id="412755"/>
    <lineage>
        <taxon>unclassified sequences</taxon>
        <taxon>metagenomes</taxon>
        <taxon>ecological metagenomes</taxon>
    </lineage>
</organism>
<dbReference type="SUPFAM" id="SSF47789">
    <property type="entry name" value="C-terminal domain of RNA polymerase alpha subunit"/>
    <property type="match status" value="1"/>
</dbReference>
<dbReference type="EMBL" id="BARS01004374">
    <property type="protein sequence ID" value="GAF77216.1"/>
    <property type="molecule type" value="Genomic_DNA"/>
</dbReference>